<reference evidence="1 2" key="1">
    <citation type="submission" date="2011-02" db="EMBL/GenBank/DDBJ databases">
        <title>The Genome Sequence of Sphaeroforma arctica JP610.</title>
        <authorList>
            <consortium name="The Broad Institute Genome Sequencing Platform"/>
            <person name="Russ C."/>
            <person name="Cuomo C."/>
            <person name="Young S.K."/>
            <person name="Zeng Q."/>
            <person name="Gargeya S."/>
            <person name="Alvarado L."/>
            <person name="Berlin A."/>
            <person name="Chapman S.B."/>
            <person name="Chen Z."/>
            <person name="Freedman E."/>
            <person name="Gellesch M."/>
            <person name="Goldberg J."/>
            <person name="Griggs A."/>
            <person name="Gujja S."/>
            <person name="Heilman E."/>
            <person name="Heiman D."/>
            <person name="Howarth C."/>
            <person name="Mehta T."/>
            <person name="Neiman D."/>
            <person name="Pearson M."/>
            <person name="Roberts A."/>
            <person name="Saif S."/>
            <person name="Shea T."/>
            <person name="Shenoy N."/>
            <person name="Sisk P."/>
            <person name="Stolte C."/>
            <person name="Sykes S."/>
            <person name="White J."/>
            <person name="Yandava C."/>
            <person name="Burger G."/>
            <person name="Gray M.W."/>
            <person name="Holland P.W.H."/>
            <person name="King N."/>
            <person name="Lang F.B.F."/>
            <person name="Roger A.J."/>
            <person name="Ruiz-Trillo I."/>
            <person name="Haas B."/>
            <person name="Nusbaum C."/>
            <person name="Birren B."/>
        </authorList>
    </citation>
    <scope>NUCLEOTIDE SEQUENCE [LARGE SCALE GENOMIC DNA]</scope>
    <source>
        <strain evidence="1 2">JP610</strain>
    </source>
</reference>
<dbReference type="AlphaFoldDB" id="A0A0L0GC95"/>
<organism evidence="1 2">
    <name type="scientific">Sphaeroforma arctica JP610</name>
    <dbReference type="NCBI Taxonomy" id="667725"/>
    <lineage>
        <taxon>Eukaryota</taxon>
        <taxon>Ichthyosporea</taxon>
        <taxon>Ichthyophonida</taxon>
        <taxon>Sphaeroforma</taxon>
    </lineage>
</organism>
<keyword evidence="2" id="KW-1185">Reference proteome</keyword>
<dbReference type="GeneID" id="25901858"/>
<protein>
    <submittedName>
        <fullName evidence="1">Uncharacterized protein</fullName>
    </submittedName>
</protein>
<dbReference type="Proteomes" id="UP000054560">
    <property type="component" value="Unassembled WGS sequence"/>
</dbReference>
<sequence>MAVPMIYLSLIHAIFRHGPNHWPSTMTLFFNALIDEDNLTSSLPRFGITEPRQLLYLCHLIGPTVGSMSSVPLSVKWASHTNDYQEHYSLGLLFMQLMRAFVQVNNAVVARHGTYVLPCTATSRVINFLYYIKYHYAFESFVWDDAQQMIQLFDPPLRLQLRFLRRSSP</sequence>
<dbReference type="EMBL" id="KQ241648">
    <property type="protein sequence ID" value="KNC86526.1"/>
    <property type="molecule type" value="Genomic_DNA"/>
</dbReference>
<gene>
    <name evidence="1" type="ORF">SARC_01354</name>
</gene>
<evidence type="ECO:0000313" key="1">
    <source>
        <dbReference type="EMBL" id="KNC86526.1"/>
    </source>
</evidence>
<evidence type="ECO:0000313" key="2">
    <source>
        <dbReference type="Proteomes" id="UP000054560"/>
    </source>
</evidence>
<accession>A0A0L0GC95</accession>
<proteinExistence type="predicted"/>
<name>A0A0L0GC95_9EUKA</name>
<dbReference type="RefSeq" id="XP_014160428.1">
    <property type="nucleotide sequence ID" value="XM_014304953.1"/>
</dbReference>